<dbReference type="GO" id="GO:0030896">
    <property type="term" value="C:checkpoint clamp complex"/>
    <property type="evidence" value="ECO:0007669"/>
    <property type="project" value="InterPro"/>
</dbReference>
<dbReference type="GO" id="GO:0006281">
    <property type="term" value="P:DNA repair"/>
    <property type="evidence" value="ECO:0007669"/>
    <property type="project" value="TreeGrafter"/>
</dbReference>
<feature type="compositionally biased region" description="Low complexity" evidence="1">
    <location>
        <begin position="502"/>
        <end position="511"/>
    </location>
</feature>
<protein>
    <submittedName>
        <fullName evidence="2">Uncharacterized protein</fullName>
    </submittedName>
</protein>
<dbReference type="GO" id="GO:0031573">
    <property type="term" value="P:mitotic intra-S DNA damage checkpoint signaling"/>
    <property type="evidence" value="ECO:0007669"/>
    <property type="project" value="TreeGrafter"/>
</dbReference>
<gene>
    <name evidence="2" type="ORF">Tco025E_05703</name>
</gene>
<feature type="region of interest" description="Disordered" evidence="1">
    <location>
        <begin position="652"/>
        <end position="674"/>
    </location>
</feature>
<dbReference type="RefSeq" id="XP_029227382.1">
    <property type="nucleotide sequence ID" value="XM_029372596.1"/>
</dbReference>
<dbReference type="GO" id="GO:0000076">
    <property type="term" value="P:DNA replication checkpoint signaling"/>
    <property type="evidence" value="ECO:0007669"/>
    <property type="project" value="TreeGrafter"/>
</dbReference>
<feature type="region of interest" description="Disordered" evidence="1">
    <location>
        <begin position="450"/>
        <end position="532"/>
    </location>
</feature>
<dbReference type="AlphaFoldDB" id="A0A3R7LIF5"/>
<name>A0A3R7LIF5_9TRYP</name>
<dbReference type="Gene3D" id="3.70.10.10">
    <property type="match status" value="1"/>
</dbReference>
<proteinExistence type="predicted"/>
<dbReference type="OrthoDB" id="60092at2759"/>
<sequence>MFLSFSVEEDSVRPFMHLLHTVSKQGEGVFFEPHRDMLQLRVVNSTRSTHMLVTIAACHLKGYRYIHRSAAADSSGQPGSAPAGTSSSLHDEDGEFYLLLPTKALTMTVLRQSQGLGKMHVRYDPNSASVMAACDTLQWECVLSCGTTKSFALPLAEGRPERAFFAPERFLFDACGEAWLWGALLGWFPASRPRVVVQPLKSRLELWVVDNGEADATEGAHPPLDGSKSGGAETKVVASQEHFRFMQLHAPQDDEPHGEWTTSSRENGAVAEARASATGSNGVLLPGKIIELKPFKQVCMLAHQLGLMIRVRTGGEGLPVFVEAITAQAASLAAKTAATDATTTTTAAAAAAAVPVFSGNGVAVLQQNTFGKHLPPADNAFQVTFSMYLAAFDVPQRAMDGGEGLTATSRRSINSVTTVAGEDRGVAAAGGTHEAEAPVAATCFAPLSAGAAPPSGSPQQTLPTMTATTAPGPDRRPTCAANGTERVKHGAPSPPGVLVPASLGRGSSGLLDGPSQVNATPSRGGERALPSAGGEVVVGATPDAPADAVAAASVAGGGAVTPRRGGKRPRGGETVDGASPQQTIVSCTAVAPTATLAAQSASFVAPTNVSSSDRTQAGVQQREEGPTLSDSARPSMGTRLPLDFNAFMQEIAEEAKEEEEEEEPSEEDEDLQRFLDSCISLFVQPSTQTAQSQ</sequence>
<feature type="compositionally biased region" description="Acidic residues" evidence="1">
    <location>
        <begin position="652"/>
        <end position="670"/>
    </location>
</feature>
<dbReference type="GO" id="GO:0071479">
    <property type="term" value="P:cellular response to ionizing radiation"/>
    <property type="evidence" value="ECO:0007669"/>
    <property type="project" value="TreeGrafter"/>
</dbReference>
<dbReference type="PANTHER" id="PTHR15237">
    <property type="entry name" value="DNA REPAIR PROTEIN RAD9"/>
    <property type="match status" value="1"/>
</dbReference>
<dbReference type="EMBL" id="MKKU01000338">
    <property type="protein sequence ID" value="RNF15101.1"/>
    <property type="molecule type" value="Genomic_DNA"/>
</dbReference>
<feature type="compositionally biased region" description="Polar residues" evidence="1">
    <location>
        <begin position="604"/>
        <end position="619"/>
    </location>
</feature>
<dbReference type="InterPro" id="IPR007268">
    <property type="entry name" value="Rad9/Ddc1"/>
</dbReference>
<dbReference type="PANTHER" id="PTHR15237:SF0">
    <property type="entry name" value="CELL CYCLE CHECKPOINT CONTROL PROTEIN"/>
    <property type="match status" value="1"/>
</dbReference>
<feature type="region of interest" description="Disordered" evidence="1">
    <location>
        <begin position="604"/>
        <end position="636"/>
    </location>
</feature>
<comment type="caution">
    <text evidence="2">The sequence shown here is derived from an EMBL/GenBank/DDBJ whole genome shotgun (WGS) entry which is preliminary data.</text>
</comment>
<reference evidence="2 3" key="1">
    <citation type="journal article" date="2018" name="BMC Genomics">
        <title>Genomic comparison of Trypanosoma conorhini and Trypanosoma rangeli to Trypanosoma cruzi strains of high and low virulence.</title>
        <authorList>
            <person name="Bradwell K.R."/>
            <person name="Koparde V.N."/>
            <person name="Matveyev A.V."/>
            <person name="Serrano M.G."/>
            <person name="Alves J.M."/>
            <person name="Parikh H."/>
            <person name="Huang B."/>
            <person name="Lee V."/>
            <person name="Espinosa-Alvarez O."/>
            <person name="Ortiz P.A."/>
            <person name="Costa-Martins A.G."/>
            <person name="Teixeira M.M."/>
            <person name="Buck G.A."/>
        </authorList>
    </citation>
    <scope>NUCLEOTIDE SEQUENCE [LARGE SCALE GENOMIC DNA]</scope>
    <source>
        <strain evidence="2 3">025E</strain>
    </source>
</reference>
<accession>A0A3R7LIF5</accession>
<evidence type="ECO:0000313" key="3">
    <source>
        <dbReference type="Proteomes" id="UP000284403"/>
    </source>
</evidence>
<feature type="compositionally biased region" description="Polar residues" evidence="1">
    <location>
        <begin position="459"/>
        <end position="469"/>
    </location>
</feature>
<feature type="region of interest" description="Disordered" evidence="1">
    <location>
        <begin position="555"/>
        <end position="579"/>
    </location>
</feature>
<evidence type="ECO:0000256" key="1">
    <source>
        <dbReference type="SAM" id="MobiDB-lite"/>
    </source>
</evidence>
<organism evidence="2 3">
    <name type="scientific">Trypanosoma conorhini</name>
    <dbReference type="NCBI Taxonomy" id="83891"/>
    <lineage>
        <taxon>Eukaryota</taxon>
        <taxon>Discoba</taxon>
        <taxon>Euglenozoa</taxon>
        <taxon>Kinetoplastea</taxon>
        <taxon>Metakinetoplastina</taxon>
        <taxon>Trypanosomatida</taxon>
        <taxon>Trypanosomatidae</taxon>
        <taxon>Trypanosoma</taxon>
    </lineage>
</organism>
<dbReference type="Proteomes" id="UP000284403">
    <property type="component" value="Unassembled WGS sequence"/>
</dbReference>
<dbReference type="GeneID" id="40319314"/>
<keyword evidence="3" id="KW-1185">Reference proteome</keyword>
<evidence type="ECO:0000313" key="2">
    <source>
        <dbReference type="EMBL" id="RNF15101.1"/>
    </source>
</evidence>